<dbReference type="AlphaFoldDB" id="A0AAD7UNJ4"/>
<gene>
    <name evidence="1" type="ORF">CTAYLR_004781</name>
</gene>
<evidence type="ECO:0000313" key="1">
    <source>
        <dbReference type="EMBL" id="KAJ8613140.1"/>
    </source>
</evidence>
<name>A0AAD7UNJ4_9STRA</name>
<protein>
    <submittedName>
        <fullName evidence="1">Uncharacterized protein</fullName>
    </submittedName>
</protein>
<keyword evidence="2" id="KW-1185">Reference proteome</keyword>
<accession>A0AAD7UNJ4</accession>
<sequence length="168" mass="18637">MDDLTKTKLEKLEEQKKISDRLNDVLNREGGLVQTSDRVCKNLVAAVAVSKRPGFFEYFQPSDAVQRIYQTGECGALVRKIARTQQEIDAIDRELAEKKAVAASNNAAIPPAVANLDQWFSSYGKPKEAPAPGVMTSFHKETKIYGATSHHRAFKSQALTMKKGRITN</sequence>
<dbReference type="Proteomes" id="UP001230188">
    <property type="component" value="Unassembled WGS sequence"/>
</dbReference>
<proteinExistence type="predicted"/>
<evidence type="ECO:0000313" key="2">
    <source>
        <dbReference type="Proteomes" id="UP001230188"/>
    </source>
</evidence>
<comment type="caution">
    <text evidence="1">The sequence shown here is derived from an EMBL/GenBank/DDBJ whole genome shotgun (WGS) entry which is preliminary data.</text>
</comment>
<dbReference type="EMBL" id="JAQMWT010000036">
    <property type="protein sequence ID" value="KAJ8613140.1"/>
    <property type="molecule type" value="Genomic_DNA"/>
</dbReference>
<organism evidence="1 2">
    <name type="scientific">Chrysophaeum taylorii</name>
    <dbReference type="NCBI Taxonomy" id="2483200"/>
    <lineage>
        <taxon>Eukaryota</taxon>
        <taxon>Sar</taxon>
        <taxon>Stramenopiles</taxon>
        <taxon>Ochrophyta</taxon>
        <taxon>Pelagophyceae</taxon>
        <taxon>Pelagomonadales</taxon>
        <taxon>Pelagomonadaceae</taxon>
        <taxon>Chrysophaeum</taxon>
    </lineage>
</organism>
<reference evidence="1" key="1">
    <citation type="submission" date="2023-01" db="EMBL/GenBank/DDBJ databases">
        <title>Metagenome sequencing of chrysophaentin producing Chrysophaeum taylorii.</title>
        <authorList>
            <person name="Davison J."/>
            <person name="Bewley C."/>
        </authorList>
    </citation>
    <scope>NUCLEOTIDE SEQUENCE</scope>
    <source>
        <strain evidence="1">NIES-1699</strain>
    </source>
</reference>